<dbReference type="FunFam" id="2.60.120.820:FF:000003">
    <property type="entry name" value="E3 ubiquitin-protein ligase MYCBP2 isoform X2"/>
    <property type="match status" value="1"/>
</dbReference>
<dbReference type="Proteomes" id="UP000502823">
    <property type="component" value="Unassembled WGS sequence"/>
</dbReference>
<dbReference type="GO" id="GO:0005634">
    <property type="term" value="C:nucleus"/>
    <property type="evidence" value="ECO:0007669"/>
    <property type="project" value="TreeGrafter"/>
</dbReference>
<dbReference type="PANTHER" id="PTHR45943">
    <property type="entry name" value="E3 UBIQUITIN-PROTEIN LIGASE MYCBP2"/>
    <property type="match status" value="1"/>
</dbReference>
<evidence type="ECO:0000313" key="3">
    <source>
        <dbReference type="Proteomes" id="UP000502823"/>
    </source>
</evidence>
<protein>
    <recommendedName>
        <fullName evidence="1">PHR domain-containing protein</fullName>
    </recommendedName>
</protein>
<dbReference type="InParanoid" id="A0A6L2PIA7"/>
<dbReference type="Pfam" id="PF08005">
    <property type="entry name" value="PHR"/>
    <property type="match status" value="1"/>
</dbReference>
<organism evidence="2 3">
    <name type="scientific">Coptotermes formosanus</name>
    <name type="common">Formosan subterranean termite</name>
    <dbReference type="NCBI Taxonomy" id="36987"/>
    <lineage>
        <taxon>Eukaryota</taxon>
        <taxon>Metazoa</taxon>
        <taxon>Ecdysozoa</taxon>
        <taxon>Arthropoda</taxon>
        <taxon>Hexapoda</taxon>
        <taxon>Insecta</taxon>
        <taxon>Pterygota</taxon>
        <taxon>Neoptera</taxon>
        <taxon>Polyneoptera</taxon>
        <taxon>Dictyoptera</taxon>
        <taxon>Blattodea</taxon>
        <taxon>Blattoidea</taxon>
        <taxon>Termitoidae</taxon>
        <taxon>Rhinotermitidae</taxon>
        <taxon>Coptotermes</taxon>
    </lineage>
</organism>
<reference evidence="3" key="1">
    <citation type="submission" date="2020-01" db="EMBL/GenBank/DDBJ databases">
        <title>Draft genome sequence of the Termite Coptotermes fromosanus.</title>
        <authorList>
            <person name="Itakura S."/>
            <person name="Yosikawa Y."/>
            <person name="Umezawa K."/>
        </authorList>
    </citation>
    <scope>NUCLEOTIDE SEQUENCE [LARGE SCALE GENOMIC DNA]</scope>
</reference>
<proteinExistence type="predicted"/>
<comment type="caution">
    <text evidence="2">The sequence shown here is derived from an EMBL/GenBank/DDBJ whole genome shotgun (WGS) entry which is preliminary data.</text>
</comment>
<dbReference type="InterPro" id="IPR038648">
    <property type="entry name" value="PHR_sf"/>
</dbReference>
<dbReference type="OrthoDB" id="6050183at2759"/>
<dbReference type="Gene3D" id="2.60.120.820">
    <property type="entry name" value="PHR domain"/>
    <property type="match status" value="1"/>
</dbReference>
<dbReference type="AlphaFoldDB" id="A0A6L2PIA7"/>
<gene>
    <name evidence="2" type="ORF">Cfor_02134</name>
</gene>
<dbReference type="GO" id="GO:0005886">
    <property type="term" value="C:plasma membrane"/>
    <property type="evidence" value="ECO:0007669"/>
    <property type="project" value="TreeGrafter"/>
</dbReference>
<dbReference type="GO" id="GO:0008582">
    <property type="term" value="P:regulation of synaptic assembly at neuromuscular junction"/>
    <property type="evidence" value="ECO:0007669"/>
    <property type="project" value="TreeGrafter"/>
</dbReference>
<evidence type="ECO:0000313" key="2">
    <source>
        <dbReference type="EMBL" id="GFG30325.1"/>
    </source>
</evidence>
<dbReference type="InterPro" id="IPR012983">
    <property type="entry name" value="PHR"/>
</dbReference>
<name>A0A6L2PIA7_COPFO</name>
<dbReference type="PANTHER" id="PTHR45943:SF1">
    <property type="entry name" value="E3 UBIQUITIN-PROTEIN LIGASE MYCBP2"/>
    <property type="match status" value="1"/>
</dbReference>
<accession>A0A6L2PIA7</accession>
<feature type="domain" description="PHR" evidence="1">
    <location>
        <begin position="76"/>
        <end position="233"/>
    </location>
</feature>
<dbReference type="EMBL" id="BLKM01010452">
    <property type="protein sequence ID" value="GFG30325.1"/>
    <property type="molecule type" value="Genomic_DNA"/>
</dbReference>
<evidence type="ECO:0000259" key="1">
    <source>
        <dbReference type="Pfam" id="PF08005"/>
    </source>
</evidence>
<dbReference type="GO" id="GO:0061630">
    <property type="term" value="F:ubiquitin protein ligase activity"/>
    <property type="evidence" value="ECO:0007669"/>
    <property type="project" value="TreeGrafter"/>
</dbReference>
<dbReference type="GO" id="GO:0007411">
    <property type="term" value="P:axon guidance"/>
    <property type="evidence" value="ECO:0007669"/>
    <property type="project" value="TreeGrafter"/>
</dbReference>
<keyword evidence="3" id="KW-1185">Reference proteome</keyword>
<sequence length="589" mass="64531">MAVGRQWDRGQLVVPRSVGETAGFGDYSSETGFVPREDNVFERLKSLHRGSAGYGRFDMREDLQGACGRMLHTTPSRFTRTNQSRTWNTGNGSPDAICFSVDRSGVVIAGVCVYGGVGTYEYELELLDDQNNTGNDPSHTQRWNSLEMARGTFGPDDCVADVAEVKFDRPVPIRENVKYAVRLRNHGGRTSNGDGGLSSVKGPDGTTFAFSTCSLSFNGTTQTRGQIPQILYYSNPQDSESQQTSKAWAELQACKCTLSMTAAIVQRCNDLMALALERAEDQIATDVLGNACIITTLLPLVLANISPLVTLDPRSGVQVLNLIQELLPHVAALNLLSTNMNQSTGSVDSVGGHQDCQGCFQPSSTSTTSHHYAWVESDHPYKPASISNYRVSFPESVKWLCIEFDPQCGTAQAEDSLQLYIPSLPTISPVSKRTTDDSDCDSFPVPYWPILQKFSGRSRNWPPTAIVLPGNEVIFSLETASDYVKDEKACFYGFRCLVVGYEWHTNPGEGLKHLETELAFLGGMCAASLMKKDLLLPPVSVEEMDEDMDVVEELAQHVYKSHSTLLSKGFALANPPTITQALEGVLPFR</sequence>